<dbReference type="PANTHER" id="PTHR43509:SF1">
    <property type="entry name" value="SULFATE ADENYLYLTRANSFERASE"/>
    <property type="match status" value="1"/>
</dbReference>
<dbReference type="RefSeq" id="WP_077361633.1">
    <property type="nucleotide sequence ID" value="NZ_MQMF01000002.1"/>
</dbReference>
<evidence type="ECO:0000256" key="3">
    <source>
        <dbReference type="ARBA" id="ARBA00022695"/>
    </source>
</evidence>
<dbReference type="PANTHER" id="PTHR43509">
    <property type="match status" value="1"/>
</dbReference>
<evidence type="ECO:0000313" key="11">
    <source>
        <dbReference type="EMBL" id="OOE12121.1"/>
    </source>
</evidence>
<comment type="caution">
    <text evidence="11">The sequence shown here is derived from an EMBL/GenBank/DDBJ whole genome shotgun (WGS) entry which is preliminary data.</text>
</comment>
<sequence>MTILPHGGSLVNRYIPQESYQFNARIDLDPVSLSDLECLAIGAFSPLDSFMDQADYLSVLHHMRLSNGLPWSLPITLPVSDELAKKLKNSEEAALCYHEQIYGKIEIKEIYKPDLTLESQLVYKTEDDSHPGVKRLKERGSWYVAGRITMFQMPERTVESQYYLSPETTRQFFRLKKWDKVVAFQTRNPIHRAHEYLQKTALENVDGLFLHPLVGETKQDDIPAVVRMRSYKVLLDQYYPKERVVLGVFPGSMRYAGPREAIFHALVRKNYGCTHIIIGRDHAGVGNYYGPYDAHEIFSHFEKKEIGITPLFFENSFYCSKCGSMATVKTCPHDDKDRLILSGTKVREKLRNNDLIPGNFSRPEVISVLRDYYAD</sequence>
<dbReference type="Proteomes" id="UP000188597">
    <property type="component" value="Unassembled WGS sequence"/>
</dbReference>
<feature type="domain" description="ATP-sulfurylase PUA-like" evidence="10">
    <location>
        <begin position="4"/>
        <end position="152"/>
    </location>
</feature>
<dbReference type="GO" id="GO:0004781">
    <property type="term" value="F:sulfate adenylyltransferase (ATP) activity"/>
    <property type="evidence" value="ECO:0007669"/>
    <property type="project" value="UniProtKB-UniRule"/>
</dbReference>
<evidence type="ECO:0000259" key="10">
    <source>
        <dbReference type="Pfam" id="PF14306"/>
    </source>
</evidence>
<dbReference type="OrthoDB" id="9804504at2"/>
<gene>
    <name evidence="8" type="primary">sat</name>
    <name evidence="11" type="ORF">UN64_08360</name>
</gene>
<dbReference type="Pfam" id="PF01747">
    <property type="entry name" value="ATP-sulfurylase"/>
    <property type="match status" value="1"/>
</dbReference>
<evidence type="ECO:0000256" key="5">
    <source>
        <dbReference type="ARBA" id="ARBA00022840"/>
    </source>
</evidence>
<evidence type="ECO:0000256" key="2">
    <source>
        <dbReference type="ARBA" id="ARBA00022679"/>
    </source>
</evidence>
<comment type="catalytic activity">
    <reaction evidence="7 8">
        <text>sulfate + ATP + H(+) = adenosine 5'-phosphosulfate + diphosphate</text>
        <dbReference type="Rhea" id="RHEA:18133"/>
        <dbReference type="ChEBI" id="CHEBI:15378"/>
        <dbReference type="ChEBI" id="CHEBI:16189"/>
        <dbReference type="ChEBI" id="CHEBI:30616"/>
        <dbReference type="ChEBI" id="CHEBI:33019"/>
        <dbReference type="ChEBI" id="CHEBI:58243"/>
        <dbReference type="EC" id="2.7.7.4"/>
    </reaction>
</comment>
<comment type="pathway">
    <text evidence="1 8">Sulfur metabolism; hydrogen sulfide biosynthesis; sulfite from sulfate: step 1/3.</text>
</comment>
<dbReference type="NCBIfam" id="NF003166">
    <property type="entry name" value="PRK04149.1"/>
    <property type="match status" value="1"/>
</dbReference>
<keyword evidence="4 8" id="KW-0547">Nucleotide-binding</keyword>
<dbReference type="EC" id="2.7.7.4" evidence="8"/>
<dbReference type="EMBL" id="MQMF01000002">
    <property type="protein sequence ID" value="OOE12121.1"/>
    <property type="molecule type" value="Genomic_DNA"/>
</dbReference>
<evidence type="ECO:0000256" key="6">
    <source>
        <dbReference type="ARBA" id="ARBA00037980"/>
    </source>
</evidence>
<proteinExistence type="inferred from homology"/>
<dbReference type="SUPFAM" id="SSF52374">
    <property type="entry name" value="Nucleotidylyl transferase"/>
    <property type="match status" value="1"/>
</dbReference>
<dbReference type="InterPro" id="IPR024951">
    <property type="entry name" value="Sulfurylase_cat_dom"/>
</dbReference>
<evidence type="ECO:0000256" key="4">
    <source>
        <dbReference type="ARBA" id="ARBA00022741"/>
    </source>
</evidence>
<evidence type="ECO:0000256" key="7">
    <source>
        <dbReference type="ARBA" id="ARBA00049370"/>
    </source>
</evidence>
<dbReference type="Pfam" id="PF14306">
    <property type="entry name" value="PUA_2"/>
    <property type="match status" value="1"/>
</dbReference>
<dbReference type="HAMAP" id="MF_00066">
    <property type="entry name" value="Sulf_adenylyltr"/>
    <property type="match status" value="1"/>
</dbReference>
<reference evidence="11 12" key="1">
    <citation type="submission" date="2016-11" db="EMBL/GenBank/DDBJ databases">
        <authorList>
            <person name="Jaros S."/>
            <person name="Januszkiewicz K."/>
            <person name="Wedrychowicz H."/>
        </authorList>
    </citation>
    <scope>NUCLEOTIDE SEQUENCE [LARGE SCALE GENOMIC DNA]</scope>
    <source>
        <strain evidence="11 12">Con a/3</strain>
    </source>
</reference>
<dbReference type="NCBIfam" id="TIGR00339">
    <property type="entry name" value="sopT"/>
    <property type="match status" value="1"/>
</dbReference>
<evidence type="ECO:0000259" key="9">
    <source>
        <dbReference type="Pfam" id="PF01747"/>
    </source>
</evidence>
<evidence type="ECO:0000256" key="8">
    <source>
        <dbReference type="HAMAP-Rule" id="MF_00066"/>
    </source>
</evidence>
<dbReference type="InterPro" id="IPR020792">
    <property type="entry name" value="SO4_adenylyltransferase_pro"/>
</dbReference>
<accession>A0A1V3G6W4</accession>
<evidence type="ECO:0000256" key="1">
    <source>
        <dbReference type="ARBA" id="ARBA00005048"/>
    </source>
</evidence>
<dbReference type="InterPro" id="IPR015947">
    <property type="entry name" value="PUA-like_sf"/>
</dbReference>
<dbReference type="SUPFAM" id="SSF88697">
    <property type="entry name" value="PUA domain-like"/>
    <property type="match status" value="1"/>
</dbReference>
<keyword evidence="2 8" id="KW-0808">Transferase</keyword>
<organism evidence="11 12">
    <name type="scientific">Fictibacillus arsenicus</name>
    <dbReference type="NCBI Taxonomy" id="255247"/>
    <lineage>
        <taxon>Bacteria</taxon>
        <taxon>Bacillati</taxon>
        <taxon>Bacillota</taxon>
        <taxon>Bacilli</taxon>
        <taxon>Bacillales</taxon>
        <taxon>Fictibacillaceae</taxon>
        <taxon>Fictibacillus</taxon>
    </lineage>
</organism>
<dbReference type="GO" id="GO:0070814">
    <property type="term" value="P:hydrogen sulfide biosynthetic process"/>
    <property type="evidence" value="ECO:0007669"/>
    <property type="project" value="UniProtKB-UniRule"/>
</dbReference>
<dbReference type="InterPro" id="IPR002650">
    <property type="entry name" value="Sulphate_adenylyltransferase"/>
</dbReference>
<dbReference type="CDD" id="cd00517">
    <property type="entry name" value="ATPS"/>
    <property type="match status" value="1"/>
</dbReference>
<keyword evidence="5 8" id="KW-0067">ATP-binding</keyword>
<feature type="domain" description="Sulphate adenylyltransferase catalytic" evidence="9">
    <location>
        <begin position="161"/>
        <end position="371"/>
    </location>
</feature>
<dbReference type="InterPro" id="IPR025980">
    <property type="entry name" value="ATP-Sase_PUA-like_dom"/>
</dbReference>
<dbReference type="GO" id="GO:0000103">
    <property type="term" value="P:sulfate assimilation"/>
    <property type="evidence" value="ECO:0007669"/>
    <property type="project" value="UniProtKB-UniRule"/>
</dbReference>
<dbReference type="Gene3D" id="3.40.50.620">
    <property type="entry name" value="HUPs"/>
    <property type="match status" value="1"/>
</dbReference>
<dbReference type="AlphaFoldDB" id="A0A1V3G6W4"/>
<dbReference type="GO" id="GO:0005524">
    <property type="term" value="F:ATP binding"/>
    <property type="evidence" value="ECO:0007669"/>
    <property type="project" value="UniProtKB-KW"/>
</dbReference>
<dbReference type="Gene3D" id="3.10.400.10">
    <property type="entry name" value="Sulfate adenylyltransferase"/>
    <property type="match status" value="1"/>
</dbReference>
<evidence type="ECO:0000313" key="12">
    <source>
        <dbReference type="Proteomes" id="UP000188597"/>
    </source>
</evidence>
<dbReference type="UniPathway" id="UPA00140">
    <property type="reaction ID" value="UER00204"/>
</dbReference>
<dbReference type="InterPro" id="IPR014729">
    <property type="entry name" value="Rossmann-like_a/b/a_fold"/>
</dbReference>
<name>A0A1V3G6W4_9BACL</name>
<keyword evidence="3 8" id="KW-0548">Nucleotidyltransferase</keyword>
<protein>
    <recommendedName>
        <fullName evidence="8">Sulfate adenylyltransferase</fullName>
        <ecNumber evidence="8">2.7.7.4</ecNumber>
    </recommendedName>
    <alternativeName>
        <fullName evidence="8">ATP-sulfurylase</fullName>
    </alternativeName>
    <alternativeName>
        <fullName evidence="8">Sulfate adenylate transferase</fullName>
        <shortName evidence="8">SAT</shortName>
    </alternativeName>
</protein>
<comment type="similarity">
    <text evidence="6 8">Belongs to the sulfate adenylyltransferase family.</text>
</comment>